<organism evidence="2 3">
    <name type="scientific">Lophiostoma macrostomum CBS 122681</name>
    <dbReference type="NCBI Taxonomy" id="1314788"/>
    <lineage>
        <taxon>Eukaryota</taxon>
        <taxon>Fungi</taxon>
        <taxon>Dikarya</taxon>
        <taxon>Ascomycota</taxon>
        <taxon>Pezizomycotina</taxon>
        <taxon>Dothideomycetes</taxon>
        <taxon>Pleosporomycetidae</taxon>
        <taxon>Pleosporales</taxon>
        <taxon>Lophiostomataceae</taxon>
        <taxon>Lophiostoma</taxon>
    </lineage>
</organism>
<feature type="transmembrane region" description="Helical" evidence="1">
    <location>
        <begin position="79"/>
        <end position="96"/>
    </location>
</feature>
<accession>A0A6A6T7N2</accession>
<protein>
    <recommendedName>
        <fullName evidence="4">TLC domain-containing protein</fullName>
    </recommendedName>
</protein>
<dbReference type="AlphaFoldDB" id="A0A6A6T7N2"/>
<dbReference type="EMBL" id="MU004357">
    <property type="protein sequence ID" value="KAF2654858.1"/>
    <property type="molecule type" value="Genomic_DNA"/>
</dbReference>
<evidence type="ECO:0000313" key="3">
    <source>
        <dbReference type="Proteomes" id="UP000799324"/>
    </source>
</evidence>
<feature type="transmembrane region" description="Helical" evidence="1">
    <location>
        <begin position="27"/>
        <end position="49"/>
    </location>
</feature>
<evidence type="ECO:0000256" key="1">
    <source>
        <dbReference type="SAM" id="Phobius"/>
    </source>
</evidence>
<evidence type="ECO:0000313" key="2">
    <source>
        <dbReference type="EMBL" id="KAF2654858.1"/>
    </source>
</evidence>
<feature type="transmembrane region" description="Helical" evidence="1">
    <location>
        <begin position="146"/>
        <end position="169"/>
    </location>
</feature>
<evidence type="ECO:0008006" key="4">
    <source>
        <dbReference type="Google" id="ProtNLM"/>
    </source>
</evidence>
<reference evidence="2" key="1">
    <citation type="journal article" date="2020" name="Stud. Mycol.">
        <title>101 Dothideomycetes genomes: a test case for predicting lifestyles and emergence of pathogens.</title>
        <authorList>
            <person name="Haridas S."/>
            <person name="Albert R."/>
            <person name="Binder M."/>
            <person name="Bloem J."/>
            <person name="Labutti K."/>
            <person name="Salamov A."/>
            <person name="Andreopoulos B."/>
            <person name="Baker S."/>
            <person name="Barry K."/>
            <person name="Bills G."/>
            <person name="Bluhm B."/>
            <person name="Cannon C."/>
            <person name="Castanera R."/>
            <person name="Culley D."/>
            <person name="Daum C."/>
            <person name="Ezra D."/>
            <person name="Gonzalez J."/>
            <person name="Henrissat B."/>
            <person name="Kuo A."/>
            <person name="Liang C."/>
            <person name="Lipzen A."/>
            <person name="Lutzoni F."/>
            <person name="Magnuson J."/>
            <person name="Mondo S."/>
            <person name="Nolan M."/>
            <person name="Ohm R."/>
            <person name="Pangilinan J."/>
            <person name="Park H.-J."/>
            <person name="Ramirez L."/>
            <person name="Alfaro M."/>
            <person name="Sun H."/>
            <person name="Tritt A."/>
            <person name="Yoshinaga Y."/>
            <person name="Zwiers L.-H."/>
            <person name="Turgeon B."/>
            <person name="Goodwin S."/>
            <person name="Spatafora J."/>
            <person name="Crous P."/>
            <person name="Grigoriev I."/>
        </authorList>
    </citation>
    <scope>NUCLEOTIDE SEQUENCE</scope>
    <source>
        <strain evidence="2">CBS 122681</strain>
    </source>
</reference>
<keyword evidence="3" id="KW-1185">Reference proteome</keyword>
<proteinExistence type="predicted"/>
<keyword evidence="1" id="KW-0472">Membrane</keyword>
<feature type="transmembrane region" description="Helical" evidence="1">
    <location>
        <begin position="181"/>
        <end position="203"/>
    </location>
</feature>
<feature type="transmembrane region" description="Helical" evidence="1">
    <location>
        <begin position="116"/>
        <end position="134"/>
    </location>
</feature>
<gene>
    <name evidence="2" type="ORF">K491DRAFT_631106</name>
</gene>
<name>A0A6A6T7N2_9PLEO</name>
<keyword evidence="1" id="KW-1133">Transmembrane helix</keyword>
<dbReference type="OrthoDB" id="10010954at2759"/>
<feature type="transmembrane region" description="Helical" evidence="1">
    <location>
        <begin position="250"/>
        <end position="270"/>
    </location>
</feature>
<sequence length="306" mass="35351">MDPRKEFHPDFDPPHVVDLVNEVISHLAPFSALILTIILVVFFCVRYYLFENFLMRKCYGSRYLNLNEVNRRGFVNHHVAGAAKIVMLVAGAYPFIDVTFGNATMHTRYAGSKIVTLGDVLIVLNQLFIAMYIFELFYRAKLSPIAVAHHIGAIMIAQSSVAMSLNWQHERDATIEFDLCFVWGAFDIVAEFWPHIAIIMYRLYPTDHHILCRIFLFSCITTFAGTVFETVIIMWLFGSLWHRWTLPFKIVTPILHVVFSAAQLWGAKNFHSMWLKQRRLLKEQVSATEHRASHMRESNIRDATNA</sequence>
<feature type="transmembrane region" description="Helical" evidence="1">
    <location>
        <begin position="215"/>
        <end position="238"/>
    </location>
</feature>
<keyword evidence="1" id="KW-0812">Transmembrane</keyword>
<dbReference type="Proteomes" id="UP000799324">
    <property type="component" value="Unassembled WGS sequence"/>
</dbReference>